<feature type="domain" description="Neprosin PEP catalytic" evidence="2">
    <location>
        <begin position="1"/>
        <end position="257"/>
    </location>
</feature>
<dbReference type="PANTHER" id="PTHR31589:SF110">
    <property type="entry name" value="PROTEIN, PUTATIVE (DUF239)-RELATED"/>
    <property type="match status" value="1"/>
</dbReference>
<dbReference type="PANTHER" id="PTHR31589">
    <property type="entry name" value="PROTEIN, PUTATIVE (DUF239)-RELATED-RELATED"/>
    <property type="match status" value="1"/>
</dbReference>
<proteinExistence type="predicted"/>
<evidence type="ECO:0000259" key="2">
    <source>
        <dbReference type="PROSITE" id="PS52045"/>
    </source>
</evidence>
<comment type="caution">
    <text evidence="3">The sequence shown here is derived from an EMBL/GenBank/DDBJ whole genome shotgun (WGS) entry which is preliminary data.</text>
</comment>
<dbReference type="OrthoDB" id="1858978at2759"/>
<feature type="region of interest" description="Disordered" evidence="1">
    <location>
        <begin position="1"/>
        <end position="24"/>
    </location>
</feature>
<sequence length="258" mass="28551">MRPSNYDSKKETPSKPIKQLWQKSGSCPDGTIPILRTQKTDLLREISLEENSVAPGMENAKLYVDAENYGGQAYINVWSIYVEDGESNHGGCYNLLCPGFIQTNNNINMGGSISPLSIYGSEQYAIKVKIHKDPKNDHWWFSYFEVPIGYWPGSLFSNMKPSANYIEWGGQVYNRALGGRHTNTQMGSGHFAKEGGGKASSFDVCLYFNLQHDVVVPYNFPTEATKPSCYGISQLGHDKDRAGAGFFYGGPGGVDCDK</sequence>
<dbReference type="Pfam" id="PF03080">
    <property type="entry name" value="Neprosin"/>
    <property type="match status" value="1"/>
</dbReference>
<dbReference type="InterPro" id="IPR004314">
    <property type="entry name" value="Neprosin"/>
</dbReference>
<gene>
    <name evidence="3" type="ORF">CKAN_00191300</name>
</gene>
<dbReference type="InterPro" id="IPR053168">
    <property type="entry name" value="Glutamic_endopeptidase"/>
</dbReference>
<organism evidence="3 4">
    <name type="scientific">Cinnamomum micranthum f. kanehirae</name>
    <dbReference type="NCBI Taxonomy" id="337451"/>
    <lineage>
        <taxon>Eukaryota</taxon>
        <taxon>Viridiplantae</taxon>
        <taxon>Streptophyta</taxon>
        <taxon>Embryophyta</taxon>
        <taxon>Tracheophyta</taxon>
        <taxon>Spermatophyta</taxon>
        <taxon>Magnoliopsida</taxon>
        <taxon>Magnoliidae</taxon>
        <taxon>Laurales</taxon>
        <taxon>Lauraceae</taxon>
        <taxon>Cinnamomum</taxon>
    </lineage>
</organism>
<protein>
    <submittedName>
        <fullName evidence="3">Neprosin 1</fullName>
    </submittedName>
</protein>
<evidence type="ECO:0000313" key="3">
    <source>
        <dbReference type="EMBL" id="RWR73617.1"/>
    </source>
</evidence>
<dbReference type="AlphaFoldDB" id="A0A443N521"/>
<dbReference type="InterPro" id="IPR025521">
    <property type="entry name" value="Neprosin_propep"/>
</dbReference>
<accession>A0A443N521</accession>
<dbReference type="PROSITE" id="PS52045">
    <property type="entry name" value="NEPROSIN_PEP_CD"/>
    <property type="match status" value="1"/>
</dbReference>
<dbReference type="EMBL" id="QPKB01000001">
    <property type="protein sequence ID" value="RWR73617.1"/>
    <property type="molecule type" value="Genomic_DNA"/>
</dbReference>
<dbReference type="Pfam" id="PF14365">
    <property type="entry name" value="Neprosin_AP"/>
    <property type="match status" value="1"/>
</dbReference>
<keyword evidence="4" id="KW-1185">Reference proteome</keyword>
<dbReference type="Proteomes" id="UP000283530">
    <property type="component" value="Unassembled WGS sequence"/>
</dbReference>
<evidence type="ECO:0000313" key="4">
    <source>
        <dbReference type="Proteomes" id="UP000283530"/>
    </source>
</evidence>
<reference evidence="3 4" key="1">
    <citation type="journal article" date="2019" name="Nat. Plants">
        <title>Stout camphor tree genome fills gaps in understanding of flowering plant genome evolution.</title>
        <authorList>
            <person name="Chaw S.M."/>
            <person name="Liu Y.C."/>
            <person name="Wu Y.W."/>
            <person name="Wang H.Y."/>
            <person name="Lin C.I."/>
            <person name="Wu C.S."/>
            <person name="Ke H.M."/>
            <person name="Chang L.Y."/>
            <person name="Hsu C.Y."/>
            <person name="Yang H.T."/>
            <person name="Sudianto E."/>
            <person name="Hsu M.H."/>
            <person name="Wu K.P."/>
            <person name="Wang L.N."/>
            <person name="Leebens-Mack J.H."/>
            <person name="Tsai I.J."/>
        </authorList>
    </citation>
    <scope>NUCLEOTIDE SEQUENCE [LARGE SCALE GENOMIC DNA]</scope>
    <source>
        <strain evidence="4">cv. Chaw 1501</strain>
        <tissue evidence="3">Young leaves</tissue>
    </source>
</reference>
<evidence type="ECO:0000256" key="1">
    <source>
        <dbReference type="SAM" id="MobiDB-lite"/>
    </source>
</evidence>
<name>A0A443N521_9MAGN</name>